<dbReference type="InterPro" id="IPR037923">
    <property type="entry name" value="HTH-like"/>
</dbReference>
<dbReference type="PANTHER" id="PTHR43280">
    <property type="entry name" value="ARAC-FAMILY TRANSCRIPTIONAL REGULATOR"/>
    <property type="match status" value="1"/>
</dbReference>
<evidence type="ECO:0000256" key="2">
    <source>
        <dbReference type="ARBA" id="ARBA00023125"/>
    </source>
</evidence>
<dbReference type="InterPro" id="IPR003313">
    <property type="entry name" value="AraC-bd"/>
</dbReference>
<evidence type="ECO:0000256" key="3">
    <source>
        <dbReference type="ARBA" id="ARBA00023163"/>
    </source>
</evidence>
<comment type="caution">
    <text evidence="5">The sequence shown here is derived from an EMBL/GenBank/DDBJ whole genome shotgun (WGS) entry which is preliminary data.</text>
</comment>
<dbReference type="Gene3D" id="1.10.10.60">
    <property type="entry name" value="Homeodomain-like"/>
    <property type="match status" value="2"/>
</dbReference>
<dbReference type="Gene3D" id="2.60.120.10">
    <property type="entry name" value="Jelly Rolls"/>
    <property type="match status" value="1"/>
</dbReference>
<dbReference type="Proteomes" id="UP001596113">
    <property type="component" value="Unassembled WGS sequence"/>
</dbReference>
<evidence type="ECO:0000313" key="6">
    <source>
        <dbReference type="Proteomes" id="UP001596113"/>
    </source>
</evidence>
<dbReference type="PRINTS" id="PR00032">
    <property type="entry name" value="HTHARAC"/>
</dbReference>
<dbReference type="CDD" id="cd02208">
    <property type="entry name" value="cupin_RmlC-like"/>
    <property type="match status" value="1"/>
</dbReference>
<reference evidence="6" key="1">
    <citation type="journal article" date="2019" name="Int. J. Syst. Evol. Microbiol.">
        <title>The Global Catalogue of Microorganisms (GCM) 10K type strain sequencing project: providing services to taxonomists for standard genome sequencing and annotation.</title>
        <authorList>
            <consortium name="The Broad Institute Genomics Platform"/>
            <consortium name="The Broad Institute Genome Sequencing Center for Infectious Disease"/>
            <person name="Wu L."/>
            <person name="Ma J."/>
        </authorList>
    </citation>
    <scope>NUCLEOTIDE SEQUENCE [LARGE SCALE GENOMIC DNA]</scope>
    <source>
        <strain evidence="6">CGMCC 1.18575</strain>
    </source>
</reference>
<dbReference type="PANTHER" id="PTHR43280:SF2">
    <property type="entry name" value="HTH-TYPE TRANSCRIPTIONAL REGULATOR EXSA"/>
    <property type="match status" value="1"/>
</dbReference>
<dbReference type="SMART" id="SM00342">
    <property type="entry name" value="HTH_ARAC"/>
    <property type="match status" value="1"/>
</dbReference>
<organism evidence="5 6">
    <name type="scientific">Cohnella soli</name>
    <dbReference type="NCBI Taxonomy" id="425005"/>
    <lineage>
        <taxon>Bacteria</taxon>
        <taxon>Bacillati</taxon>
        <taxon>Bacillota</taxon>
        <taxon>Bacilli</taxon>
        <taxon>Bacillales</taxon>
        <taxon>Paenibacillaceae</taxon>
        <taxon>Cohnella</taxon>
    </lineage>
</organism>
<evidence type="ECO:0000259" key="4">
    <source>
        <dbReference type="PROSITE" id="PS01124"/>
    </source>
</evidence>
<dbReference type="InterPro" id="IPR014710">
    <property type="entry name" value="RmlC-like_jellyroll"/>
</dbReference>
<dbReference type="SUPFAM" id="SSF51215">
    <property type="entry name" value="Regulatory protein AraC"/>
    <property type="match status" value="1"/>
</dbReference>
<protein>
    <submittedName>
        <fullName evidence="5">Helix-turn-helix domain-containing protein</fullName>
    </submittedName>
</protein>
<keyword evidence="6" id="KW-1185">Reference proteome</keyword>
<sequence length="301" mass="34938">MENEIRIASMTHTLQIVGCHFGVKEPFWSYPRHHHHLFELLYCWDGEVTLSTEDYEFTLETGDLLLLKPGVKHHMHNNSAKPYSFFNVHFNIDDQQLRDHLSANAYEHMKKSTIQQTRLPACLQQLEALLQTELQNPDRHGWNDSAIVLHLAGLNKLLFQSQVLLLIAEVAALLDAGAHLHREWDRRSTTTEVDIAHAIESMIQNNMYTDIKIEEIANQLNLSRSQCYKVFTKVYGMSPRQYLTQLMLKQAKQHLLENELTIEAIAAKLGFSSISHFSRQFKRWTGVSPAQYRPKHFIRKP</sequence>
<dbReference type="Pfam" id="PF12833">
    <property type="entry name" value="HTH_18"/>
    <property type="match status" value="1"/>
</dbReference>
<evidence type="ECO:0000313" key="5">
    <source>
        <dbReference type="EMBL" id="MFC5401387.1"/>
    </source>
</evidence>
<dbReference type="PROSITE" id="PS01124">
    <property type="entry name" value="HTH_ARAC_FAMILY_2"/>
    <property type="match status" value="1"/>
</dbReference>
<accession>A0ABW0HMX7</accession>
<gene>
    <name evidence="5" type="ORF">ACFPOF_01455</name>
</gene>
<dbReference type="InterPro" id="IPR020449">
    <property type="entry name" value="Tscrpt_reg_AraC-type_HTH"/>
</dbReference>
<keyword evidence="2" id="KW-0238">DNA-binding</keyword>
<dbReference type="Pfam" id="PF02311">
    <property type="entry name" value="AraC_binding"/>
    <property type="match status" value="1"/>
</dbReference>
<keyword evidence="3" id="KW-0804">Transcription</keyword>
<evidence type="ECO:0000256" key="1">
    <source>
        <dbReference type="ARBA" id="ARBA00023015"/>
    </source>
</evidence>
<dbReference type="InterPro" id="IPR018060">
    <property type="entry name" value="HTH_AraC"/>
</dbReference>
<dbReference type="SUPFAM" id="SSF46689">
    <property type="entry name" value="Homeodomain-like"/>
    <property type="match status" value="2"/>
</dbReference>
<proteinExistence type="predicted"/>
<feature type="domain" description="HTH araC/xylS-type" evidence="4">
    <location>
        <begin position="197"/>
        <end position="295"/>
    </location>
</feature>
<dbReference type="EMBL" id="JBHSMI010000002">
    <property type="protein sequence ID" value="MFC5401387.1"/>
    <property type="molecule type" value="Genomic_DNA"/>
</dbReference>
<keyword evidence="1" id="KW-0805">Transcription regulation</keyword>
<dbReference type="InterPro" id="IPR009057">
    <property type="entry name" value="Homeodomain-like_sf"/>
</dbReference>
<name>A0ABW0HMX7_9BACL</name>
<dbReference type="RefSeq" id="WP_378128891.1">
    <property type="nucleotide sequence ID" value="NZ_JBHSMI010000002.1"/>
</dbReference>